<accession>A0ABV5V651</accession>
<proteinExistence type="predicted"/>
<gene>
    <name evidence="2" type="ORF">ACFFN0_14580</name>
</gene>
<feature type="transmembrane region" description="Helical" evidence="1">
    <location>
        <begin position="6"/>
        <end position="25"/>
    </location>
</feature>
<keyword evidence="3" id="KW-1185">Reference proteome</keyword>
<dbReference type="RefSeq" id="WP_181409581.1">
    <property type="nucleotide sequence ID" value="NZ_JBHMAX010000028.1"/>
</dbReference>
<comment type="caution">
    <text evidence="2">The sequence shown here is derived from an EMBL/GenBank/DDBJ whole genome shotgun (WGS) entry which is preliminary data.</text>
</comment>
<dbReference type="EMBL" id="JBHMAX010000028">
    <property type="protein sequence ID" value="MFB9733271.1"/>
    <property type="molecule type" value="Genomic_DNA"/>
</dbReference>
<dbReference type="Proteomes" id="UP001589613">
    <property type="component" value="Unassembled WGS sequence"/>
</dbReference>
<evidence type="ECO:0000313" key="3">
    <source>
        <dbReference type="Proteomes" id="UP001589613"/>
    </source>
</evidence>
<keyword evidence="1" id="KW-0472">Membrane</keyword>
<name>A0ABV5V651_9MICO</name>
<evidence type="ECO:0000256" key="1">
    <source>
        <dbReference type="SAM" id="Phobius"/>
    </source>
</evidence>
<keyword evidence="1" id="KW-1133">Transmembrane helix</keyword>
<organism evidence="2 3">
    <name type="scientific">Ornithinimicrobium kibberense</name>
    <dbReference type="NCBI Taxonomy" id="282060"/>
    <lineage>
        <taxon>Bacteria</taxon>
        <taxon>Bacillati</taxon>
        <taxon>Actinomycetota</taxon>
        <taxon>Actinomycetes</taxon>
        <taxon>Micrococcales</taxon>
        <taxon>Ornithinimicrobiaceae</taxon>
        <taxon>Ornithinimicrobium</taxon>
    </lineage>
</organism>
<evidence type="ECO:0000313" key="2">
    <source>
        <dbReference type="EMBL" id="MFB9733271.1"/>
    </source>
</evidence>
<keyword evidence="1" id="KW-0812">Transmembrane</keyword>
<sequence>MGEIWTILLIVAVAIPVFLLLRYLAGRRALAQAQRMREQGGRRRS</sequence>
<reference evidence="2 3" key="1">
    <citation type="submission" date="2024-09" db="EMBL/GenBank/DDBJ databases">
        <authorList>
            <person name="Sun Q."/>
            <person name="Mori K."/>
        </authorList>
    </citation>
    <scope>NUCLEOTIDE SEQUENCE [LARGE SCALE GENOMIC DNA]</scope>
    <source>
        <strain evidence="2 3">JCM 12763</strain>
    </source>
</reference>
<protein>
    <submittedName>
        <fullName evidence="2">Uncharacterized protein</fullName>
    </submittedName>
</protein>